<dbReference type="EMBL" id="ML996697">
    <property type="protein sequence ID" value="KAF2399656.1"/>
    <property type="molecule type" value="Genomic_DNA"/>
</dbReference>
<feature type="compositionally biased region" description="Basic and acidic residues" evidence="4">
    <location>
        <begin position="667"/>
        <end position="695"/>
    </location>
</feature>
<evidence type="ECO:0008006" key="9">
    <source>
        <dbReference type="Google" id="ProtNLM"/>
    </source>
</evidence>
<feature type="compositionally biased region" description="Acidic residues" evidence="4">
    <location>
        <begin position="479"/>
        <end position="494"/>
    </location>
</feature>
<dbReference type="CDD" id="cd00059">
    <property type="entry name" value="FH_FOX"/>
    <property type="match status" value="1"/>
</dbReference>
<dbReference type="OrthoDB" id="5402974at2759"/>
<dbReference type="GO" id="GO:0060962">
    <property type="term" value="P:regulation of ribosomal protein gene transcription by RNA polymerase II"/>
    <property type="evidence" value="ECO:0007669"/>
    <property type="project" value="InterPro"/>
</dbReference>
<organism evidence="7 8">
    <name type="scientific">Trichodelitschia bisporula</name>
    <dbReference type="NCBI Taxonomy" id="703511"/>
    <lineage>
        <taxon>Eukaryota</taxon>
        <taxon>Fungi</taxon>
        <taxon>Dikarya</taxon>
        <taxon>Ascomycota</taxon>
        <taxon>Pezizomycotina</taxon>
        <taxon>Dothideomycetes</taxon>
        <taxon>Dothideomycetes incertae sedis</taxon>
        <taxon>Phaeotrichales</taxon>
        <taxon>Phaeotrichaceae</taxon>
        <taxon>Trichodelitschia</taxon>
    </lineage>
</organism>
<keyword evidence="1 3" id="KW-0238">DNA-binding</keyword>
<proteinExistence type="predicted"/>
<dbReference type="InterPro" id="IPR030456">
    <property type="entry name" value="TF_fork_head_CS_2"/>
</dbReference>
<feature type="compositionally biased region" description="Basic and acidic residues" evidence="4">
    <location>
        <begin position="587"/>
        <end position="611"/>
    </location>
</feature>
<dbReference type="GO" id="GO:0043565">
    <property type="term" value="F:sequence-specific DNA binding"/>
    <property type="evidence" value="ECO:0007669"/>
    <property type="project" value="InterPro"/>
</dbReference>
<name>A0A6G1HUW2_9PEZI</name>
<evidence type="ECO:0000259" key="5">
    <source>
        <dbReference type="PROSITE" id="PS50006"/>
    </source>
</evidence>
<evidence type="ECO:0000256" key="3">
    <source>
        <dbReference type="PROSITE-ProRule" id="PRU00089"/>
    </source>
</evidence>
<feature type="domain" description="FHA" evidence="5">
    <location>
        <begin position="353"/>
        <end position="386"/>
    </location>
</feature>
<feature type="compositionally biased region" description="Pro residues" evidence="4">
    <location>
        <begin position="889"/>
        <end position="900"/>
    </location>
</feature>
<feature type="compositionally biased region" description="Polar residues" evidence="4">
    <location>
        <begin position="902"/>
        <end position="919"/>
    </location>
</feature>
<dbReference type="InterPro" id="IPR001766">
    <property type="entry name" value="Fork_head_dom"/>
</dbReference>
<dbReference type="Gene3D" id="2.60.200.20">
    <property type="match status" value="1"/>
</dbReference>
<dbReference type="PRINTS" id="PR00053">
    <property type="entry name" value="FORKHEAD"/>
</dbReference>
<feature type="compositionally biased region" description="Pro residues" evidence="4">
    <location>
        <begin position="864"/>
        <end position="881"/>
    </location>
</feature>
<evidence type="ECO:0000259" key="6">
    <source>
        <dbReference type="PROSITE" id="PS50039"/>
    </source>
</evidence>
<dbReference type="PROSITE" id="PS50006">
    <property type="entry name" value="FHA_DOMAIN"/>
    <property type="match status" value="1"/>
</dbReference>
<keyword evidence="2 3" id="KW-0539">Nucleus</keyword>
<feature type="compositionally biased region" description="Basic and acidic residues" evidence="4">
    <location>
        <begin position="618"/>
        <end position="639"/>
    </location>
</feature>
<dbReference type="PANTHER" id="PTHR21712">
    <property type="entry name" value="PRE-RRNA-PROCESSING PROTEIN FHL1"/>
    <property type="match status" value="1"/>
</dbReference>
<feature type="compositionally biased region" description="Acidic residues" evidence="4">
    <location>
        <begin position="720"/>
        <end position="732"/>
    </location>
</feature>
<dbReference type="InterPro" id="IPR036388">
    <property type="entry name" value="WH-like_DNA-bd_sf"/>
</dbReference>
<reference evidence="7" key="1">
    <citation type="journal article" date="2020" name="Stud. Mycol.">
        <title>101 Dothideomycetes genomes: a test case for predicting lifestyles and emergence of pathogens.</title>
        <authorList>
            <person name="Haridas S."/>
            <person name="Albert R."/>
            <person name="Binder M."/>
            <person name="Bloem J."/>
            <person name="Labutti K."/>
            <person name="Salamov A."/>
            <person name="Andreopoulos B."/>
            <person name="Baker S."/>
            <person name="Barry K."/>
            <person name="Bills G."/>
            <person name="Bluhm B."/>
            <person name="Cannon C."/>
            <person name="Castanera R."/>
            <person name="Culley D."/>
            <person name="Daum C."/>
            <person name="Ezra D."/>
            <person name="Gonzalez J."/>
            <person name="Henrissat B."/>
            <person name="Kuo A."/>
            <person name="Liang C."/>
            <person name="Lipzen A."/>
            <person name="Lutzoni F."/>
            <person name="Magnuson J."/>
            <person name="Mondo S."/>
            <person name="Nolan M."/>
            <person name="Ohm R."/>
            <person name="Pangilinan J."/>
            <person name="Park H.-J."/>
            <person name="Ramirez L."/>
            <person name="Alfaro M."/>
            <person name="Sun H."/>
            <person name="Tritt A."/>
            <person name="Yoshinaga Y."/>
            <person name="Zwiers L.-H."/>
            <person name="Turgeon B."/>
            <person name="Goodwin S."/>
            <person name="Spatafora J."/>
            <person name="Crous P."/>
            <person name="Grigoriev I."/>
        </authorList>
    </citation>
    <scope>NUCLEOTIDE SEQUENCE</scope>
    <source>
        <strain evidence="7">CBS 262.69</strain>
    </source>
</reference>
<protein>
    <recommendedName>
        <fullName evidence="9">Fork-head domain-containing protein</fullName>
    </recommendedName>
</protein>
<feature type="region of interest" description="Disordered" evidence="4">
    <location>
        <begin position="76"/>
        <end position="95"/>
    </location>
</feature>
<dbReference type="SUPFAM" id="SSF46785">
    <property type="entry name" value="Winged helix' DNA-binding domain"/>
    <property type="match status" value="1"/>
</dbReference>
<dbReference type="Pfam" id="PF00498">
    <property type="entry name" value="FHA"/>
    <property type="match status" value="1"/>
</dbReference>
<feature type="region of interest" description="Disordered" evidence="4">
    <location>
        <begin position="440"/>
        <end position="459"/>
    </location>
</feature>
<evidence type="ECO:0000256" key="2">
    <source>
        <dbReference type="ARBA" id="ARBA00023242"/>
    </source>
</evidence>
<dbReference type="Gene3D" id="1.10.10.10">
    <property type="entry name" value="Winged helix-like DNA-binding domain superfamily/Winged helix DNA-binding domain"/>
    <property type="match status" value="1"/>
</dbReference>
<dbReference type="PROSITE" id="PS50039">
    <property type="entry name" value="FORK_HEAD_3"/>
    <property type="match status" value="1"/>
</dbReference>
<dbReference type="GO" id="GO:0003700">
    <property type="term" value="F:DNA-binding transcription factor activity"/>
    <property type="evidence" value="ECO:0007669"/>
    <property type="project" value="InterPro"/>
</dbReference>
<feature type="DNA-binding region" description="Fork-head" evidence="3">
    <location>
        <begin position="763"/>
        <end position="851"/>
    </location>
</feature>
<dbReference type="SMART" id="SM00339">
    <property type="entry name" value="FH"/>
    <property type="match status" value="1"/>
</dbReference>
<dbReference type="SUPFAM" id="SSF49879">
    <property type="entry name" value="SMAD/FHA domain"/>
    <property type="match status" value="1"/>
</dbReference>
<feature type="compositionally biased region" description="Basic and acidic residues" evidence="4">
    <location>
        <begin position="1283"/>
        <end position="1305"/>
    </location>
</feature>
<dbReference type="PANTHER" id="PTHR21712:SF29">
    <property type="entry name" value="PRE-RRNA-PROCESSING PROTEIN FHL1"/>
    <property type="match status" value="1"/>
</dbReference>
<feature type="compositionally biased region" description="Polar residues" evidence="4">
    <location>
        <begin position="961"/>
        <end position="970"/>
    </location>
</feature>
<gene>
    <name evidence="7" type="ORF">EJ06DRAFT_531180</name>
</gene>
<dbReference type="PRINTS" id="PR01217">
    <property type="entry name" value="PRICHEXTENSN"/>
</dbReference>
<dbReference type="InterPro" id="IPR000253">
    <property type="entry name" value="FHA_dom"/>
</dbReference>
<dbReference type="InterPro" id="IPR008984">
    <property type="entry name" value="SMAD_FHA_dom_sf"/>
</dbReference>
<evidence type="ECO:0000256" key="1">
    <source>
        <dbReference type="ARBA" id="ARBA00023125"/>
    </source>
</evidence>
<feature type="region of interest" description="Disordered" evidence="4">
    <location>
        <begin position="472"/>
        <end position="760"/>
    </location>
</feature>
<feature type="domain" description="Fork-head" evidence="6">
    <location>
        <begin position="763"/>
        <end position="851"/>
    </location>
</feature>
<dbReference type="Proteomes" id="UP000799640">
    <property type="component" value="Unassembled WGS sequence"/>
</dbReference>
<feature type="compositionally biased region" description="Basic and acidic residues" evidence="4">
    <location>
        <begin position="543"/>
        <end position="559"/>
    </location>
</feature>
<comment type="subcellular location">
    <subcellularLocation>
        <location evidence="3">Nucleus</location>
    </subcellularLocation>
</comment>
<evidence type="ECO:0000313" key="7">
    <source>
        <dbReference type="EMBL" id="KAF2399656.1"/>
    </source>
</evidence>
<dbReference type="InterPro" id="IPR045178">
    <property type="entry name" value="Fhl1/FHA1"/>
</dbReference>
<feature type="compositionally biased region" description="Polar residues" evidence="4">
    <location>
        <begin position="934"/>
        <end position="948"/>
    </location>
</feature>
<dbReference type="InterPro" id="IPR036390">
    <property type="entry name" value="WH_DNA-bd_sf"/>
</dbReference>
<feature type="compositionally biased region" description="Polar residues" evidence="4">
    <location>
        <begin position="283"/>
        <end position="294"/>
    </location>
</feature>
<dbReference type="PROSITE" id="PS00658">
    <property type="entry name" value="FORK_HEAD_2"/>
    <property type="match status" value="1"/>
</dbReference>
<feature type="region of interest" description="Disordered" evidence="4">
    <location>
        <begin position="1254"/>
        <end position="1305"/>
    </location>
</feature>
<feature type="compositionally biased region" description="Low complexity" evidence="4">
    <location>
        <begin position="568"/>
        <end position="586"/>
    </location>
</feature>
<feature type="compositionally biased region" description="Polar residues" evidence="4">
    <location>
        <begin position="1088"/>
        <end position="1098"/>
    </location>
</feature>
<feature type="region of interest" description="Disordered" evidence="4">
    <location>
        <begin position="1074"/>
        <end position="1104"/>
    </location>
</feature>
<sequence>MEDRQSSPPMLSAPAVLQHLAPVDTLIPSPAPAATETPTVKAELPSDPPLPLDHYTSQPPSDNLLLQTSFLDPSLLDDPTLQLGDNAPPSTIPPMNGASLIMSETELQTTGNVLLTSDASAIAEPGNLHTSLAGAPMDDMGATVLPGGIDEFGEIGGQLLPTEYDEAGAAISLPPATGFAKLEFDDGHFYMTTYAVELGRDMRAYKRAKIQAAKHQIGDEQRRGKNSAIRSSSVPGTPARPLKGDGSASVARSFVSESGGIVGDDDGHISLRRRRRQGEQRSADTSSQSLSRKNSLGLLPSLLDEDDAPQTINPNDTARLDPAAHVADPKFVPLIPIHPPRSADDQAPMGKGISRRHVKIAYNFRQNHFEMEVYGRNGAFHDLNYVQKDEVVPLHDGSVIEIGGVQLRFVLPNVAIDEVGDEHGADSVSGRMSFSFEDGQGESIVAEEESDAESYSSPPDMYALQLSYNVDEDQVRSDDENEEDESEDSSSDVEETPRVRIRLSHKQSLKKKSSKHSKHKIQGIRQKYAPTLKLNMNKKAKAKVRERQAAREHVPEKPSRIPAPKAPPKAAAKAPPKAPASKAVPKPAKEPKEPKEPKENHVSPKLTKDVVESTEAGELVKEEPKAKDAGPVRIARDEPLQNGEDINIPGLPAGMTIPPRRKGPGRPPKDGFMSKRERALLLKQAKEIEKAKKLGIDPSELPPPDMKPKPRPRKDSTGQEIEDEAREELGDDDDRKTPKIPKPPRSPSPQMKLSDYTEEQLQRPTPNYVYLIYEAIQNSKTGVMNLQQIYSAIERKYPYFKFRVTSNGWQSSVRHNLGQHEAFRKVEKDGKGWLWGIKEGVPIEKERKKKSPPPQLPPNQASAPPYPHYPYPQYPPQPGAPSPYGMPAQPYPQPPRPAPLSIPSSLVQQSAPRPQSYSSPYAVGAKKDPDPPRQHTSPYAMSNPTSASPYGIASHPPAPTHTASHSQSPYPTYRTPHPSAPPPQTHNHSPTPHPSTSTPKPKYSPPSDDVIDTFKTVFISTIKNQNRTIDHDAAARVVNNAIRRVLDPDAMANTPPEKEELAVASQFEKCLIQSQGPPRQTAPIGAPANSSNMSNGTASTSNPTPLLSPPIAAAAAAKPYPQRSAEANLISMLTGAPPSAPEGEHAAPTAPMRAPTAVMHSQQHHGYQVPPTQQGGYQSAYAAVNLTAPAPQASQATKPAIHALQLPQSLAAAAAQPAAAAQASKSPVPVPAIQIPPSLAAGVAVANANGAAAANSVKSSASGTATPTRPDFEPLTPPAGVVEGKKRVLDEGADDGRGKRAKVEG</sequence>
<feature type="compositionally biased region" description="Basic residues" evidence="4">
    <location>
        <begin position="499"/>
        <end position="522"/>
    </location>
</feature>
<feature type="region of interest" description="Disordered" evidence="4">
    <location>
        <begin position="844"/>
        <end position="1010"/>
    </location>
</feature>
<accession>A0A6G1HUW2</accession>
<feature type="compositionally biased region" description="Low complexity" evidence="4">
    <location>
        <begin position="1254"/>
        <end position="1263"/>
    </location>
</feature>
<feature type="region of interest" description="Disordered" evidence="4">
    <location>
        <begin position="26"/>
        <end position="63"/>
    </location>
</feature>
<dbReference type="GO" id="GO:0005634">
    <property type="term" value="C:nucleus"/>
    <property type="evidence" value="ECO:0007669"/>
    <property type="project" value="UniProtKB-SubCell"/>
</dbReference>
<evidence type="ECO:0000256" key="4">
    <source>
        <dbReference type="SAM" id="MobiDB-lite"/>
    </source>
</evidence>
<feature type="compositionally biased region" description="Low complexity" evidence="4">
    <location>
        <begin position="985"/>
        <end position="1007"/>
    </location>
</feature>
<dbReference type="Pfam" id="PF00250">
    <property type="entry name" value="Forkhead"/>
    <property type="match status" value="1"/>
</dbReference>
<feature type="region of interest" description="Disordered" evidence="4">
    <location>
        <begin position="214"/>
        <end position="319"/>
    </location>
</feature>
<evidence type="ECO:0000313" key="8">
    <source>
        <dbReference type="Proteomes" id="UP000799640"/>
    </source>
</evidence>
<keyword evidence="8" id="KW-1185">Reference proteome</keyword>